<protein>
    <recommendedName>
        <fullName evidence="3">PF14280 domain protein</fullName>
    </recommendedName>
</protein>
<evidence type="ECO:0000313" key="1">
    <source>
        <dbReference type="EMBL" id="EOQ90375.1"/>
    </source>
</evidence>
<name>A0A5E8HGI0_9LEPT</name>
<evidence type="ECO:0000313" key="2">
    <source>
        <dbReference type="Proteomes" id="UP000013996"/>
    </source>
</evidence>
<accession>A0A5E8HGI0</accession>
<evidence type="ECO:0008006" key="3">
    <source>
        <dbReference type="Google" id="ProtNLM"/>
    </source>
</evidence>
<comment type="caution">
    <text evidence="1">The sequence shown here is derived from an EMBL/GenBank/DDBJ whole genome shotgun (WGS) entry which is preliminary data.</text>
</comment>
<dbReference type="Proteomes" id="UP000013996">
    <property type="component" value="Unassembled WGS sequence"/>
</dbReference>
<organism evidence="1 2">
    <name type="scientific">Leptospira yanagawae serovar Saopaulo str. Sao Paulo = ATCC 700523</name>
    <dbReference type="NCBI Taxonomy" id="1249483"/>
    <lineage>
        <taxon>Bacteria</taxon>
        <taxon>Pseudomonadati</taxon>
        <taxon>Spirochaetota</taxon>
        <taxon>Spirochaetia</taxon>
        <taxon>Leptospirales</taxon>
        <taxon>Leptospiraceae</taxon>
        <taxon>Leptospira</taxon>
    </lineage>
</organism>
<dbReference type="RefSeq" id="WP_015676035.1">
    <property type="nucleotide sequence ID" value="NZ_AOGX02000009.1"/>
</dbReference>
<proteinExistence type="predicted"/>
<dbReference type="EMBL" id="AOGX02000009">
    <property type="protein sequence ID" value="EOQ90375.1"/>
    <property type="molecule type" value="Genomic_DNA"/>
</dbReference>
<sequence length="300" mass="34901">MSGVRNHNFREGDRSEYLANYLLSGLGLVTPVPRPEDIGIDFFCNISDQENGLLSFGYPYVIQIKSSSTKDILIGSNEIDKWKKEGIDWLFKQELPLFIGIVDKKNIKIDIYNTSTLSFIHRFSSNCSQILLKPRFDYENNEEVKQPTKTKLNNWPSDHFGDGYCHEVDLGKPIISLTHSDFDLKDKLIEMKNTFRLAIFIEQKNIVYRNLKLPYFNWILLNEINKKITPAWIYSAIKKENTDGIIQNLVPSIISLALIFFENNEFEKLELLKPSIKLLPRPMIFENLIVKYPKIFDDLL</sequence>
<reference evidence="1 2" key="1">
    <citation type="submission" date="2013-04" db="EMBL/GenBank/DDBJ databases">
        <authorList>
            <person name="Harkins D.M."/>
            <person name="Durkin A.S."/>
            <person name="Brinkac L.M."/>
            <person name="Haft D.H."/>
            <person name="Selengut J.D."/>
            <person name="Sanka R."/>
            <person name="DePew J."/>
            <person name="Purushe J."/>
            <person name="Hartskeerl R.A."/>
            <person name="Ahmed A."/>
            <person name="van der Linden H."/>
            <person name="Goris M.G.A."/>
            <person name="Vinetz J.M."/>
            <person name="Sutton G.G."/>
            <person name="Nierman W.C."/>
            <person name="Fouts D.E."/>
        </authorList>
    </citation>
    <scope>NUCLEOTIDE SEQUENCE [LARGE SCALE GENOMIC DNA]</scope>
    <source>
        <strain evidence="1 2">Sao Paulo</strain>
    </source>
</reference>
<gene>
    <name evidence="1" type="ORF">LEP1GSC202_0355</name>
</gene>
<dbReference type="OrthoDB" id="1492500at2"/>
<dbReference type="AlphaFoldDB" id="A0A5E8HGI0"/>